<dbReference type="PANTHER" id="PTHR33026">
    <property type="entry name" value="OS06G0360600 PROTEIN"/>
    <property type="match status" value="1"/>
</dbReference>
<proteinExistence type="predicted"/>
<feature type="compositionally biased region" description="Acidic residues" evidence="2">
    <location>
        <begin position="1034"/>
        <end position="1047"/>
    </location>
</feature>
<evidence type="ECO:0000259" key="3">
    <source>
        <dbReference type="Pfam" id="PF04195"/>
    </source>
</evidence>
<feature type="compositionally biased region" description="Low complexity" evidence="2">
    <location>
        <begin position="501"/>
        <end position="515"/>
    </location>
</feature>
<protein>
    <recommendedName>
        <fullName evidence="3">Transposase (putative) gypsy type domain-containing protein</fullName>
    </recommendedName>
</protein>
<evidence type="ECO:0000313" key="4">
    <source>
        <dbReference type="EMBL" id="KAK1662131.1"/>
    </source>
</evidence>
<dbReference type="Pfam" id="PF04195">
    <property type="entry name" value="Transposase_28"/>
    <property type="match status" value="1"/>
</dbReference>
<keyword evidence="5" id="KW-1185">Reference proteome</keyword>
<evidence type="ECO:0000256" key="1">
    <source>
        <dbReference type="SAM" id="Coils"/>
    </source>
</evidence>
<comment type="caution">
    <text evidence="4">The sequence shown here is derived from an EMBL/GenBank/DDBJ whole genome shotgun (WGS) entry which is preliminary data.</text>
</comment>
<feature type="compositionally biased region" description="Basic residues" evidence="2">
    <location>
        <begin position="580"/>
        <end position="604"/>
    </location>
</feature>
<feature type="region of interest" description="Disordered" evidence="2">
    <location>
        <begin position="388"/>
        <end position="408"/>
    </location>
</feature>
<feature type="region of interest" description="Disordered" evidence="2">
    <location>
        <begin position="334"/>
        <end position="360"/>
    </location>
</feature>
<dbReference type="PANTHER" id="PTHR33026:SF7">
    <property type="entry name" value="OS03G0100275 PROTEIN"/>
    <property type="match status" value="1"/>
</dbReference>
<dbReference type="InterPro" id="IPR007321">
    <property type="entry name" value="Transposase_28"/>
</dbReference>
<feature type="compositionally biased region" description="Polar residues" evidence="2">
    <location>
        <begin position="516"/>
        <end position="529"/>
    </location>
</feature>
<feature type="domain" description="Transposase (putative) gypsy type" evidence="3">
    <location>
        <begin position="101"/>
        <end position="168"/>
    </location>
</feature>
<dbReference type="Proteomes" id="UP001231189">
    <property type="component" value="Unassembled WGS sequence"/>
</dbReference>
<feature type="region of interest" description="Disordered" evidence="2">
    <location>
        <begin position="436"/>
        <end position="649"/>
    </location>
</feature>
<organism evidence="4 5">
    <name type="scientific">Lolium multiflorum</name>
    <name type="common">Italian ryegrass</name>
    <name type="synonym">Lolium perenne subsp. multiflorum</name>
    <dbReference type="NCBI Taxonomy" id="4521"/>
    <lineage>
        <taxon>Eukaryota</taxon>
        <taxon>Viridiplantae</taxon>
        <taxon>Streptophyta</taxon>
        <taxon>Embryophyta</taxon>
        <taxon>Tracheophyta</taxon>
        <taxon>Spermatophyta</taxon>
        <taxon>Magnoliopsida</taxon>
        <taxon>Liliopsida</taxon>
        <taxon>Poales</taxon>
        <taxon>Poaceae</taxon>
        <taxon>BOP clade</taxon>
        <taxon>Pooideae</taxon>
        <taxon>Poodae</taxon>
        <taxon>Poeae</taxon>
        <taxon>Poeae Chloroplast Group 2 (Poeae type)</taxon>
        <taxon>Loliodinae</taxon>
        <taxon>Loliinae</taxon>
        <taxon>Lolium</taxon>
    </lineage>
</organism>
<dbReference type="EMBL" id="JAUUTY010000003">
    <property type="protein sequence ID" value="KAK1662131.1"/>
    <property type="molecule type" value="Genomic_DNA"/>
</dbReference>
<feature type="compositionally biased region" description="Basic and acidic residues" evidence="2">
    <location>
        <begin position="347"/>
        <end position="360"/>
    </location>
</feature>
<feature type="coiled-coil region" evidence="1">
    <location>
        <begin position="751"/>
        <end position="875"/>
    </location>
</feature>
<feature type="compositionally biased region" description="Polar residues" evidence="2">
    <location>
        <begin position="33"/>
        <end position="52"/>
    </location>
</feature>
<sequence>MSSALYASSSSSGNPEDPVSDGVSAELARTETENPQEQDAGSSSQASGTDLSEVTRGAWMGSSVSKYEIDWLYRSRRIPEGVSCRIPGDEIEPELEPGERVVFLAHFERGFGLPVSSFFRSFLDFYKLQPHHLPGNAIFYLSCYATFMEAYIGIRPTRETFARFFALRINSVQGVDIPPPKPPVQCGSCIIGSRQGSPFFKFSGLESCRSWQGTFFYVKNTGAADLIDLPPFDPAPPTKTNWSYNPKESHNETNRIIRFMKQRMKDTDLCSDDIIRTFISRRVLPLKRRAHKMCEMYGPGDPTKITGLPLSKKDVVLKARQICQTSMPEEWEWGLRPLSSTNPPTQEAKDHFPGIESDRRGRCRKRGLDKFDPDPVIFWKDLKMGRTPAARLGKTPPEPSDAPSANLDPQVHERVTPLQAEAGKEFVDKLMAQELKAQGKKNETPASDAGSSQGPSAKRFRTEPVAGKVVAMKRRKQMPTATGPALKLGARPEGPAGSARTSTPPHSSPAPSGAGNTSASPLGGTTSSGRAAPTPPDPRAEEDFASPPETQTGRQQHGRRKRTCRAGGTFCPPVREEKRKKPLRPRQKLPRLRLQHRRRHRKPLLLRQPGHANASTDPRSFRDRAQAAAGVPQDHRLSEAGGVPRKGHGWQRLKRLAALSAAHRACRHGATRGIGKDRLPAPDPAGPRSTEEHFARLKRAVKEFDSAWYDATANVVSTADARKALFEELLWEHWSLAEAHSKCLAIPEASIEALKEQVAKLQAEKEQLIRDHQEALSAQQDISRKLKDQAMQAAVRHAEELKAAEAAAEARLNEVLEDAGNTNAVLQAELEEGAKAIKAAEGKAAKAHKAAAEEAKKAQKAAESEVARLKAEQKEYDLLAHALKKVAEHRAKQAGANLGAPWDPYDHLVALSARISHMRSVDRNLSDIPEVASQLFKTLWPGEVVPDTFSLISDRLKGACRRIREWQCSAARAGADSSSASPVRYPSSTDALTGGAARKPIWTPILAVRRIARTHREYAKMRTFIPPPHGVQDYLDEEEDEADEEPLNDAGAGDAPPEAPAA</sequence>
<reference evidence="4" key="1">
    <citation type="submission" date="2023-07" db="EMBL/GenBank/DDBJ databases">
        <title>A chromosome-level genome assembly of Lolium multiflorum.</title>
        <authorList>
            <person name="Chen Y."/>
            <person name="Copetti D."/>
            <person name="Kolliker R."/>
            <person name="Studer B."/>
        </authorList>
    </citation>
    <scope>NUCLEOTIDE SEQUENCE</scope>
    <source>
        <strain evidence="4">02402/16</strain>
        <tissue evidence="4">Leaf</tissue>
    </source>
</reference>
<feature type="region of interest" description="Disordered" evidence="2">
    <location>
        <begin position="1023"/>
        <end position="1062"/>
    </location>
</feature>
<feature type="compositionally biased region" description="Low complexity" evidence="2">
    <location>
        <begin position="1"/>
        <end position="12"/>
    </location>
</feature>
<evidence type="ECO:0000256" key="2">
    <source>
        <dbReference type="SAM" id="MobiDB-lite"/>
    </source>
</evidence>
<feature type="region of interest" description="Disordered" evidence="2">
    <location>
        <begin position="668"/>
        <end position="691"/>
    </location>
</feature>
<accession>A0AAD8SPP3</accession>
<keyword evidence="1" id="KW-0175">Coiled coil</keyword>
<gene>
    <name evidence="4" type="ORF">QYE76_050290</name>
</gene>
<evidence type="ECO:0000313" key="5">
    <source>
        <dbReference type="Proteomes" id="UP001231189"/>
    </source>
</evidence>
<dbReference type="AlphaFoldDB" id="A0AAD8SPP3"/>
<name>A0AAD8SPP3_LOLMU</name>
<feature type="region of interest" description="Disordered" evidence="2">
    <location>
        <begin position="1"/>
        <end position="52"/>
    </location>
</feature>